<protein>
    <submittedName>
        <fullName evidence="3">B(0,+)-type amino acid transporter 1</fullName>
    </submittedName>
</protein>
<feature type="non-terminal residue" evidence="3">
    <location>
        <position position="105"/>
    </location>
</feature>
<keyword evidence="2" id="KW-1133">Transmembrane helix</keyword>
<accession>A0A9W8HVA8</accession>
<proteinExistence type="predicted"/>
<dbReference type="AlphaFoldDB" id="A0A9W8HVA8"/>
<gene>
    <name evidence="3" type="primary">SLC7A9</name>
    <name evidence="3" type="ORF">H4R20_003975</name>
</gene>
<reference evidence="3" key="1">
    <citation type="submission" date="2022-07" db="EMBL/GenBank/DDBJ databases">
        <title>Phylogenomic reconstructions and comparative analyses of Kickxellomycotina fungi.</title>
        <authorList>
            <person name="Reynolds N.K."/>
            <person name="Stajich J.E."/>
            <person name="Barry K."/>
            <person name="Grigoriev I.V."/>
            <person name="Crous P."/>
            <person name="Smith M.E."/>
        </authorList>
    </citation>
    <scope>NUCLEOTIDE SEQUENCE</scope>
    <source>
        <strain evidence="3">NRRL 1565</strain>
    </source>
</reference>
<sequence>MQEVTTDVIPLTVHRVAEADTGRDGRLSTGSSLGAGMDSLLGSESGIEDVEEMGDGRQSAAGLERTLGLWSGMAMVIGTMIGSGIFSTTSLILQAVGSVGMSMGV</sequence>
<evidence type="ECO:0000313" key="4">
    <source>
        <dbReference type="Proteomes" id="UP001140094"/>
    </source>
</evidence>
<dbReference type="Proteomes" id="UP001140094">
    <property type="component" value="Unassembled WGS sequence"/>
</dbReference>
<keyword evidence="2" id="KW-0472">Membrane</keyword>
<dbReference type="Gene3D" id="1.20.1740.10">
    <property type="entry name" value="Amino acid/polyamine transporter I"/>
    <property type="match status" value="1"/>
</dbReference>
<feature type="region of interest" description="Disordered" evidence="1">
    <location>
        <begin position="20"/>
        <end position="59"/>
    </location>
</feature>
<evidence type="ECO:0000256" key="2">
    <source>
        <dbReference type="SAM" id="Phobius"/>
    </source>
</evidence>
<keyword evidence="2" id="KW-0812">Transmembrane</keyword>
<organism evidence="3 4">
    <name type="scientific">Coemansia guatemalensis</name>
    <dbReference type="NCBI Taxonomy" id="2761395"/>
    <lineage>
        <taxon>Eukaryota</taxon>
        <taxon>Fungi</taxon>
        <taxon>Fungi incertae sedis</taxon>
        <taxon>Zoopagomycota</taxon>
        <taxon>Kickxellomycotina</taxon>
        <taxon>Kickxellomycetes</taxon>
        <taxon>Kickxellales</taxon>
        <taxon>Kickxellaceae</taxon>
        <taxon>Coemansia</taxon>
    </lineage>
</organism>
<evidence type="ECO:0000313" key="3">
    <source>
        <dbReference type="EMBL" id="KAJ2800665.1"/>
    </source>
</evidence>
<evidence type="ECO:0000256" key="1">
    <source>
        <dbReference type="SAM" id="MobiDB-lite"/>
    </source>
</evidence>
<name>A0A9W8HVA8_9FUNG</name>
<dbReference type="OrthoDB" id="5982228at2759"/>
<keyword evidence="4" id="KW-1185">Reference proteome</keyword>
<dbReference type="EMBL" id="JANBUO010000943">
    <property type="protein sequence ID" value="KAJ2800665.1"/>
    <property type="molecule type" value="Genomic_DNA"/>
</dbReference>
<comment type="caution">
    <text evidence="3">The sequence shown here is derived from an EMBL/GenBank/DDBJ whole genome shotgun (WGS) entry which is preliminary data.</text>
</comment>
<feature type="transmembrane region" description="Helical" evidence="2">
    <location>
        <begin position="67"/>
        <end position="93"/>
    </location>
</feature>